<dbReference type="InterPro" id="IPR008780">
    <property type="entry name" value="Plasmodium_Vir"/>
</dbReference>
<feature type="compositionally biased region" description="Polar residues" evidence="1">
    <location>
        <begin position="229"/>
        <end position="245"/>
    </location>
</feature>
<evidence type="ECO:0000313" key="2">
    <source>
        <dbReference type="EMBL" id="KMZ84205.1"/>
    </source>
</evidence>
<dbReference type="EMBL" id="KQ234864">
    <property type="protein sequence ID" value="KMZ84205.1"/>
    <property type="molecule type" value="Genomic_DNA"/>
</dbReference>
<protein>
    <submittedName>
        <fullName evidence="2">Uncharacterized protein</fullName>
    </submittedName>
</protein>
<dbReference type="Proteomes" id="UP000053327">
    <property type="component" value="Unassembled WGS sequence"/>
</dbReference>
<gene>
    <name evidence="2" type="ORF">PVBG_02432</name>
</gene>
<dbReference type="AlphaFoldDB" id="A0A0J9SM54"/>
<organism evidence="2 3">
    <name type="scientific">Plasmodium vivax (strain Brazil I)</name>
    <dbReference type="NCBI Taxonomy" id="1033975"/>
    <lineage>
        <taxon>Eukaryota</taxon>
        <taxon>Sar</taxon>
        <taxon>Alveolata</taxon>
        <taxon>Apicomplexa</taxon>
        <taxon>Aconoidasida</taxon>
        <taxon>Haemosporida</taxon>
        <taxon>Plasmodiidae</taxon>
        <taxon>Plasmodium</taxon>
        <taxon>Plasmodium (Plasmodium)</taxon>
    </lineage>
</organism>
<dbReference type="Pfam" id="PF05795">
    <property type="entry name" value="Plasmodium_Vir"/>
    <property type="match status" value="2"/>
</dbReference>
<evidence type="ECO:0000313" key="3">
    <source>
        <dbReference type="Proteomes" id="UP000053327"/>
    </source>
</evidence>
<dbReference type="OrthoDB" id="388072at2759"/>
<proteinExistence type="predicted"/>
<feature type="region of interest" description="Disordered" evidence="1">
    <location>
        <begin position="224"/>
        <end position="266"/>
    </location>
</feature>
<accession>A0A0J9SM54</accession>
<sequence>MKHINYYTFKKNSHIDKFYDEFNKGCELVDGISLYCSDLPEGKSINSNVKELYYKVQAIKTKAEMGENEELLSLNDYSTKGCTYLKYWLYDQIITIGFDEDKTKALFNLWEQILKNNFEFIIDQKRTCKFHIIELKDIKKIKLLFDYLLNYNFDQNEHDIYNIICENGYKDCLNRIIDTYNNSVICEDEYSENFCKELEECNDVYGKRKLPKLRCEGNKGSLIYPRESNGPSTDEVSSLSVTSETDSPRNDSPEGSTVQQSENGLTNKKYTVYNKNNFMYNHLERNRNNHIIGEKNDKYWDIIKNDLEEYSWTKDICHKLERNLSVFLDNQTDESNISNKRCYDVSYWLYEKVYKQLRNDDNGQIFLTIFANLQSAWLTMNKDKTITQQNVCNSDINLYKITYVEEMNLLFDYIEYFETIKEDSIKDPSDSCQKCFEYLSSPIPLYFLWKPTCQKDDEINS</sequence>
<evidence type="ECO:0000256" key="1">
    <source>
        <dbReference type="SAM" id="MobiDB-lite"/>
    </source>
</evidence>
<name>A0A0J9SM54_PLAV1</name>
<feature type="compositionally biased region" description="Polar residues" evidence="1">
    <location>
        <begin position="253"/>
        <end position="265"/>
    </location>
</feature>
<reference evidence="2 3" key="1">
    <citation type="submission" date="2011-08" db="EMBL/GenBank/DDBJ databases">
        <title>The Genome Sequence of Plasmodium vivax Brazil I.</title>
        <authorList>
            <consortium name="The Broad Institute Genome Sequencing Platform"/>
            <consortium name="The Broad Institute Genome Sequencing Center for Infectious Disease"/>
            <person name="Neafsey D."/>
            <person name="Carlton J."/>
            <person name="Barnwell J."/>
            <person name="Collins W."/>
            <person name="Escalante A."/>
            <person name="Mullikin J."/>
            <person name="Saul A."/>
            <person name="Guigo R."/>
            <person name="Camara F."/>
            <person name="Young S.K."/>
            <person name="Zeng Q."/>
            <person name="Gargeya S."/>
            <person name="Fitzgerald M."/>
            <person name="Haas B."/>
            <person name="Abouelleil A."/>
            <person name="Alvarado L."/>
            <person name="Arachchi H.M."/>
            <person name="Berlin A."/>
            <person name="Brown A."/>
            <person name="Chapman S.B."/>
            <person name="Chen Z."/>
            <person name="Dunbar C."/>
            <person name="Freedman E."/>
            <person name="Gearin G."/>
            <person name="Gellesch M."/>
            <person name="Goldberg J."/>
            <person name="Griggs A."/>
            <person name="Gujja S."/>
            <person name="Heiman D."/>
            <person name="Howarth C."/>
            <person name="Larson L."/>
            <person name="Lui A."/>
            <person name="MacDonald P.J.P."/>
            <person name="Montmayeur A."/>
            <person name="Murphy C."/>
            <person name="Neiman D."/>
            <person name="Pearson M."/>
            <person name="Priest M."/>
            <person name="Roberts A."/>
            <person name="Saif S."/>
            <person name="Shea T."/>
            <person name="Shenoy N."/>
            <person name="Sisk P."/>
            <person name="Stolte C."/>
            <person name="Sykes S."/>
            <person name="Wortman J."/>
            <person name="Nusbaum C."/>
            <person name="Birren B."/>
        </authorList>
    </citation>
    <scope>NUCLEOTIDE SEQUENCE [LARGE SCALE GENOMIC DNA]</scope>
    <source>
        <strain evidence="2 3">Brazil I</strain>
    </source>
</reference>